<dbReference type="GO" id="GO:0005524">
    <property type="term" value="F:ATP binding"/>
    <property type="evidence" value="ECO:0007669"/>
    <property type="project" value="UniProtKB-KW"/>
</dbReference>
<evidence type="ECO:0000256" key="9">
    <source>
        <dbReference type="SAM" id="Phobius"/>
    </source>
</evidence>
<keyword evidence="8 9" id="KW-0472">Membrane</keyword>
<dbReference type="EMBL" id="FRCB01000001">
    <property type="protein sequence ID" value="SHL35393.1"/>
    <property type="molecule type" value="Genomic_DNA"/>
</dbReference>
<keyword evidence="5" id="KW-0547">Nucleotide-binding</keyword>
<feature type="transmembrane region" description="Helical" evidence="9">
    <location>
        <begin position="71"/>
        <end position="91"/>
    </location>
</feature>
<feature type="transmembrane region" description="Helical" evidence="9">
    <location>
        <begin position="286"/>
        <end position="304"/>
    </location>
</feature>
<dbReference type="InterPro" id="IPR039421">
    <property type="entry name" value="Type_1_exporter"/>
</dbReference>
<dbReference type="FunFam" id="3.40.50.300:FF:000221">
    <property type="entry name" value="Multidrug ABC transporter ATP-binding protein"/>
    <property type="match status" value="1"/>
</dbReference>
<dbReference type="InterPro" id="IPR003593">
    <property type="entry name" value="AAA+_ATPase"/>
</dbReference>
<evidence type="ECO:0000256" key="8">
    <source>
        <dbReference type="ARBA" id="ARBA00023136"/>
    </source>
</evidence>
<dbReference type="PROSITE" id="PS50893">
    <property type="entry name" value="ABC_TRANSPORTER_2"/>
    <property type="match status" value="1"/>
</dbReference>
<evidence type="ECO:0000256" key="3">
    <source>
        <dbReference type="ARBA" id="ARBA00022475"/>
    </source>
</evidence>
<feature type="transmembrane region" description="Helical" evidence="9">
    <location>
        <begin position="173"/>
        <end position="192"/>
    </location>
</feature>
<dbReference type="Gene3D" id="1.20.1560.10">
    <property type="entry name" value="ABC transporter type 1, transmembrane domain"/>
    <property type="match status" value="1"/>
</dbReference>
<dbReference type="InterPro" id="IPR003439">
    <property type="entry name" value="ABC_transporter-like_ATP-bd"/>
</dbReference>
<feature type="domain" description="ABC transmembrane type-1" evidence="11">
    <location>
        <begin position="62"/>
        <end position="319"/>
    </location>
</feature>
<keyword evidence="13" id="KW-1185">Reference proteome</keyword>
<protein>
    <submittedName>
        <fullName evidence="12">ATP-binding cassette, subfamily B/ATP-binding cassette, subfamily B, MsbA</fullName>
    </submittedName>
</protein>
<dbReference type="PANTHER" id="PTHR43394:SF1">
    <property type="entry name" value="ATP-BINDING CASSETTE SUB-FAMILY B MEMBER 10, MITOCHONDRIAL"/>
    <property type="match status" value="1"/>
</dbReference>
<evidence type="ECO:0000313" key="13">
    <source>
        <dbReference type="Proteomes" id="UP000322545"/>
    </source>
</evidence>
<proteinExistence type="predicted"/>
<gene>
    <name evidence="12" type="ORF">SAMN05443432_101227</name>
</gene>
<dbReference type="GO" id="GO:0016887">
    <property type="term" value="F:ATP hydrolysis activity"/>
    <property type="evidence" value="ECO:0007669"/>
    <property type="project" value="InterPro"/>
</dbReference>
<keyword evidence="4 9" id="KW-0812">Transmembrane</keyword>
<dbReference type="Gene3D" id="3.40.50.300">
    <property type="entry name" value="P-loop containing nucleotide triphosphate hydrolases"/>
    <property type="match status" value="1"/>
</dbReference>
<dbReference type="InterPro" id="IPR027417">
    <property type="entry name" value="P-loop_NTPase"/>
</dbReference>
<keyword evidence="7 9" id="KW-1133">Transmembrane helix</keyword>
<evidence type="ECO:0000259" key="11">
    <source>
        <dbReference type="PROSITE" id="PS50929"/>
    </source>
</evidence>
<evidence type="ECO:0000259" key="10">
    <source>
        <dbReference type="PROSITE" id="PS50893"/>
    </source>
</evidence>
<dbReference type="PROSITE" id="PS50929">
    <property type="entry name" value="ABC_TM1F"/>
    <property type="match status" value="1"/>
</dbReference>
<evidence type="ECO:0000256" key="2">
    <source>
        <dbReference type="ARBA" id="ARBA00022448"/>
    </source>
</evidence>
<comment type="subcellular location">
    <subcellularLocation>
        <location evidence="1">Cell membrane</location>
        <topology evidence="1">Multi-pass membrane protein</topology>
    </subcellularLocation>
</comment>
<keyword evidence="6 12" id="KW-0067">ATP-binding</keyword>
<dbReference type="CDD" id="cd18552">
    <property type="entry name" value="ABC_6TM_MsbA_like"/>
    <property type="match status" value="1"/>
</dbReference>
<keyword evidence="3" id="KW-1003">Cell membrane</keyword>
<dbReference type="Proteomes" id="UP000322545">
    <property type="component" value="Unassembled WGS sequence"/>
</dbReference>
<dbReference type="SUPFAM" id="SSF52540">
    <property type="entry name" value="P-loop containing nucleoside triphosphate hydrolases"/>
    <property type="match status" value="1"/>
</dbReference>
<sequence length="591" mass="65028">MGKSSQKQPMFSPTDIDNIKWFWRNYLKDKSPWLLLVLAMVSAQALVYQQFLSLTENGLRVIFEDGSLSQLIKVCAFVFLLFGTRAVLSYVTPRISVWLASNAVRSMRQDLIKHLLRLDLSYFEKTKSGDIILRLVSQVDSLSHFVGQGTVAAVRDLATVIVVSGYLIYKSPLLFTAAMIVIPVLVLMMRGISGKIKEVQQSAENAFGNYMSGIEEMTNGMRTVKISGQEDRERDRLFEATNGIRDLMIRLNAVQALFPPSIDVVSAFVYVLVIGGGGYMVIQGGFGMDAAGIIAFLLGLVIMFDPLRLLASFFAQLQASLILLDSIRGVYREKMRITDHEGSVAEFNTEGDIKFDQVKFAYDPQHPLFEDLDLMIEGGKKTAIVGATGSGKTTVLSLITRLYDVDGGKITIDGLDVRDIKVKSLRSSFSVVAQDIVIFNDTIYENIRYVAPNATEEEIWAAAEAAEIADLMRARGSAPLGPKGSQLSGGQKQRIAIARAFLRSAPILLLDEATSALDQKTEEKIQGALQRLSKDKTTIIVAHRLSSVVAADKIYVLDMGQVVEQGSHAELIAKQGLYAAMYASQKEGYAT</sequence>
<evidence type="ECO:0000256" key="7">
    <source>
        <dbReference type="ARBA" id="ARBA00022989"/>
    </source>
</evidence>
<evidence type="ECO:0000256" key="5">
    <source>
        <dbReference type="ARBA" id="ARBA00022741"/>
    </source>
</evidence>
<accession>A0A1M6ZYH7</accession>
<dbReference type="PROSITE" id="PS00211">
    <property type="entry name" value="ABC_TRANSPORTER_1"/>
    <property type="match status" value="1"/>
</dbReference>
<dbReference type="InterPro" id="IPR011527">
    <property type="entry name" value="ABC1_TM_dom"/>
</dbReference>
<evidence type="ECO:0000256" key="4">
    <source>
        <dbReference type="ARBA" id="ARBA00022692"/>
    </source>
</evidence>
<dbReference type="SMART" id="SM00382">
    <property type="entry name" value="AAA"/>
    <property type="match status" value="1"/>
</dbReference>
<dbReference type="Pfam" id="PF00005">
    <property type="entry name" value="ABC_tran"/>
    <property type="match status" value="1"/>
</dbReference>
<feature type="domain" description="ABC transporter" evidence="10">
    <location>
        <begin position="353"/>
        <end position="584"/>
    </location>
</feature>
<keyword evidence="2" id="KW-0813">Transport</keyword>
<reference evidence="12 13" key="1">
    <citation type="submission" date="2016-11" db="EMBL/GenBank/DDBJ databases">
        <authorList>
            <person name="Varghese N."/>
            <person name="Submissions S."/>
        </authorList>
    </citation>
    <scope>NUCLEOTIDE SEQUENCE [LARGE SCALE GENOMIC DNA]</scope>
    <source>
        <strain evidence="12 13">DSM 28249</strain>
    </source>
</reference>
<dbReference type="PANTHER" id="PTHR43394">
    <property type="entry name" value="ATP-DEPENDENT PERMEASE MDL1, MITOCHONDRIAL"/>
    <property type="match status" value="1"/>
</dbReference>
<evidence type="ECO:0000256" key="1">
    <source>
        <dbReference type="ARBA" id="ARBA00004651"/>
    </source>
</evidence>
<dbReference type="SUPFAM" id="SSF90123">
    <property type="entry name" value="ABC transporter transmembrane region"/>
    <property type="match status" value="1"/>
</dbReference>
<evidence type="ECO:0000313" key="12">
    <source>
        <dbReference type="EMBL" id="SHL35393.1"/>
    </source>
</evidence>
<feature type="transmembrane region" description="Helical" evidence="9">
    <location>
        <begin position="257"/>
        <end position="279"/>
    </location>
</feature>
<feature type="transmembrane region" description="Helical" evidence="9">
    <location>
        <begin position="33"/>
        <end position="51"/>
    </location>
</feature>
<dbReference type="InterPro" id="IPR036640">
    <property type="entry name" value="ABC1_TM_sf"/>
</dbReference>
<dbReference type="InterPro" id="IPR017871">
    <property type="entry name" value="ABC_transporter-like_CS"/>
</dbReference>
<dbReference type="GO" id="GO:0005886">
    <property type="term" value="C:plasma membrane"/>
    <property type="evidence" value="ECO:0007669"/>
    <property type="project" value="UniProtKB-SubCell"/>
</dbReference>
<name>A0A1M6ZYH7_9RHOB</name>
<dbReference type="AlphaFoldDB" id="A0A1M6ZYH7"/>
<dbReference type="GO" id="GO:0015421">
    <property type="term" value="F:ABC-type oligopeptide transporter activity"/>
    <property type="evidence" value="ECO:0007669"/>
    <property type="project" value="TreeGrafter"/>
</dbReference>
<dbReference type="Pfam" id="PF00664">
    <property type="entry name" value="ABC_membrane"/>
    <property type="match status" value="1"/>
</dbReference>
<organism evidence="12 13">
    <name type="scientific">Roseovarius litoreus</name>
    <dbReference type="NCBI Taxonomy" id="1155722"/>
    <lineage>
        <taxon>Bacteria</taxon>
        <taxon>Pseudomonadati</taxon>
        <taxon>Pseudomonadota</taxon>
        <taxon>Alphaproteobacteria</taxon>
        <taxon>Rhodobacterales</taxon>
        <taxon>Roseobacteraceae</taxon>
        <taxon>Roseovarius</taxon>
    </lineage>
</organism>
<evidence type="ECO:0000256" key="6">
    <source>
        <dbReference type="ARBA" id="ARBA00022840"/>
    </source>
</evidence>